<evidence type="ECO:0000313" key="2">
    <source>
        <dbReference type="Proteomes" id="UP000821865"/>
    </source>
</evidence>
<reference evidence="1" key="1">
    <citation type="submission" date="2020-05" db="EMBL/GenBank/DDBJ databases">
        <title>Large-scale comparative analyses of tick genomes elucidate their genetic diversity and vector capacities.</title>
        <authorList>
            <person name="Jia N."/>
            <person name="Wang J."/>
            <person name="Shi W."/>
            <person name="Du L."/>
            <person name="Sun Y."/>
            <person name="Zhan W."/>
            <person name="Jiang J."/>
            <person name="Wang Q."/>
            <person name="Zhang B."/>
            <person name="Ji P."/>
            <person name="Sakyi L.B."/>
            <person name="Cui X."/>
            <person name="Yuan T."/>
            <person name="Jiang B."/>
            <person name="Yang W."/>
            <person name="Lam T.T.-Y."/>
            <person name="Chang Q."/>
            <person name="Ding S."/>
            <person name="Wang X."/>
            <person name="Zhu J."/>
            <person name="Ruan X."/>
            <person name="Zhao L."/>
            <person name="Wei J."/>
            <person name="Que T."/>
            <person name="Du C."/>
            <person name="Cheng J."/>
            <person name="Dai P."/>
            <person name="Han X."/>
            <person name="Huang E."/>
            <person name="Gao Y."/>
            <person name="Liu J."/>
            <person name="Shao H."/>
            <person name="Ye R."/>
            <person name="Li L."/>
            <person name="Wei W."/>
            <person name="Wang X."/>
            <person name="Wang C."/>
            <person name="Yang T."/>
            <person name="Huo Q."/>
            <person name="Li W."/>
            <person name="Guo W."/>
            <person name="Chen H."/>
            <person name="Zhou L."/>
            <person name="Ni X."/>
            <person name="Tian J."/>
            <person name="Zhou Y."/>
            <person name="Sheng Y."/>
            <person name="Liu T."/>
            <person name="Pan Y."/>
            <person name="Xia L."/>
            <person name="Li J."/>
            <person name="Zhao F."/>
            <person name="Cao W."/>
        </authorList>
    </citation>
    <scope>NUCLEOTIDE SEQUENCE</scope>
    <source>
        <strain evidence="1">Dsil-2018</strain>
    </source>
</reference>
<accession>A0ACB8DJ35</accession>
<protein>
    <submittedName>
        <fullName evidence="1">Uncharacterized protein</fullName>
    </submittedName>
</protein>
<gene>
    <name evidence="1" type="ORF">HPB49_013810</name>
</gene>
<keyword evidence="2" id="KW-1185">Reference proteome</keyword>
<name>A0ACB8DJ35_DERSI</name>
<proteinExistence type="predicted"/>
<comment type="caution">
    <text evidence="1">The sequence shown here is derived from an EMBL/GenBank/DDBJ whole genome shotgun (WGS) entry which is preliminary data.</text>
</comment>
<sequence length="454" mass="49284">MPNLRNLSLAGRSAPPAEQAQTQQPATSDSRDPLIAVLAATLRALLETTPMDDAAVHVADILTSSVECAAVTVRVGGTDTCVASVYVQPVRQWDSSFVVSLAVHIGGDCVVCMDLVIVSAGLLLLNTGDPTFVRRGVQKSAIDLPLVSESCHYEWRRSRGAQGSDHYPISLNPLVATPSHAHVPRHLEIVEKTLSNLQLGLLSRRTRSGGDSPFAQPFFFYQEIASNTVRSSKTPTQVRHNVVASPADAGVKKRLATTSRIPRRLNVKNVSKIQVTHAVAMAAQQNPAENNTCKGVVRGVDLDFNQHYLTSINVPPRNPRALEVKRIKTTTTVVVLLDGLKMPNYVILGYRADVCPPPKDLICRSRGEPSPSEDHTCNPECALCAEPQQIPVDRARRLTGATLFVQERALPLQKAHAIQGTSCRSTTRNAHWEDPLGRLSRELASPVGDGRHAH</sequence>
<dbReference type="Proteomes" id="UP000821865">
    <property type="component" value="Chromosome 11"/>
</dbReference>
<dbReference type="EMBL" id="CM023480">
    <property type="protein sequence ID" value="KAH7970678.1"/>
    <property type="molecule type" value="Genomic_DNA"/>
</dbReference>
<organism evidence="1 2">
    <name type="scientific">Dermacentor silvarum</name>
    <name type="common">Tick</name>
    <dbReference type="NCBI Taxonomy" id="543639"/>
    <lineage>
        <taxon>Eukaryota</taxon>
        <taxon>Metazoa</taxon>
        <taxon>Ecdysozoa</taxon>
        <taxon>Arthropoda</taxon>
        <taxon>Chelicerata</taxon>
        <taxon>Arachnida</taxon>
        <taxon>Acari</taxon>
        <taxon>Parasitiformes</taxon>
        <taxon>Ixodida</taxon>
        <taxon>Ixodoidea</taxon>
        <taxon>Ixodidae</taxon>
        <taxon>Rhipicephalinae</taxon>
        <taxon>Dermacentor</taxon>
    </lineage>
</organism>
<evidence type="ECO:0000313" key="1">
    <source>
        <dbReference type="EMBL" id="KAH7970678.1"/>
    </source>
</evidence>